<sequence length="405" mass="46309">MVPHNTLGSSSLEHILKTLTTNYLEKMNAHDEIQNLNINQQNIDRLNRRIQFNLLTEFKAYQWLDEWMPASVPEMPTPDDKDLQTQMGECLFGYPYALILTSRATNKRVWFSVYDNGQYLVQKVLSFASTTNPEFWGAVMDAYLDWIRNGEADLWNPNIFLEKISQYTYFEWSATPCFDLRNENAWPPAAREWADLYLQEILQPSDEVCFSGYPEFSFSPEAARTFSQTNITFMSLEYIEIRPFMREMRKGRFLTLGLPAVSLAQAATEQMIPALHRSDGLPIPDEMVLWTQDLDERVCNEVSHGIRPSPESLAASLALRRLGHNIIWPDQFNEGLRLGLVPPPDAFPPALEPVVYPPGVLQAAHDRLVAFFTLIASRNANWEAFHHNRSIAAQAEAMKSNANSS</sequence>
<dbReference type="OrthoDB" id="3888177at2759"/>
<name>A0A9N8PFP5_9PEZI</name>
<dbReference type="AlphaFoldDB" id="A0A9N8PFP5"/>
<dbReference type="EMBL" id="CAIJEO010000006">
    <property type="protein sequence ID" value="CAD0094572.1"/>
    <property type="molecule type" value="Genomic_DNA"/>
</dbReference>
<evidence type="ECO:0000313" key="2">
    <source>
        <dbReference type="Proteomes" id="UP000714618"/>
    </source>
</evidence>
<accession>A0A9N8PFP5</accession>
<evidence type="ECO:0000313" key="1">
    <source>
        <dbReference type="EMBL" id="CAD0094572.1"/>
    </source>
</evidence>
<protein>
    <submittedName>
        <fullName evidence="1">Uncharacterized protein</fullName>
    </submittedName>
</protein>
<keyword evidence="2" id="KW-1185">Reference proteome</keyword>
<dbReference type="Proteomes" id="UP000714618">
    <property type="component" value="Unassembled WGS sequence"/>
</dbReference>
<proteinExistence type="predicted"/>
<gene>
    <name evidence="1" type="ORF">AWRI4233_LOCUS4762</name>
</gene>
<organism evidence="1 2">
    <name type="scientific">Aureobasidium mustum</name>
    <dbReference type="NCBI Taxonomy" id="2773714"/>
    <lineage>
        <taxon>Eukaryota</taxon>
        <taxon>Fungi</taxon>
        <taxon>Dikarya</taxon>
        <taxon>Ascomycota</taxon>
        <taxon>Pezizomycotina</taxon>
        <taxon>Dothideomycetes</taxon>
        <taxon>Dothideomycetidae</taxon>
        <taxon>Dothideales</taxon>
        <taxon>Saccotheciaceae</taxon>
        <taxon>Aureobasidium</taxon>
    </lineage>
</organism>
<comment type="caution">
    <text evidence="1">The sequence shown here is derived from an EMBL/GenBank/DDBJ whole genome shotgun (WGS) entry which is preliminary data.</text>
</comment>
<reference evidence="1" key="1">
    <citation type="submission" date="2020-06" db="EMBL/GenBank/DDBJ databases">
        <authorList>
            <person name="Onetto C."/>
        </authorList>
    </citation>
    <scope>NUCLEOTIDE SEQUENCE</scope>
</reference>